<dbReference type="InterPro" id="IPR025349">
    <property type="entry name" value="DUF4253"/>
</dbReference>
<evidence type="ECO:0000256" key="1">
    <source>
        <dbReference type="SAM" id="MobiDB-lite"/>
    </source>
</evidence>
<feature type="compositionally biased region" description="Acidic residues" evidence="1">
    <location>
        <begin position="143"/>
        <end position="156"/>
    </location>
</feature>
<name>A0ABV8TUL4_9ACTN</name>
<keyword evidence="4" id="KW-1185">Reference proteome</keyword>
<gene>
    <name evidence="3" type="ORF">ACFPET_02905</name>
</gene>
<dbReference type="Proteomes" id="UP001595823">
    <property type="component" value="Unassembled WGS sequence"/>
</dbReference>
<dbReference type="RefSeq" id="WP_380617874.1">
    <property type="nucleotide sequence ID" value="NZ_JBHSDK010000002.1"/>
</dbReference>
<comment type="caution">
    <text evidence="3">The sequence shown here is derived from an EMBL/GenBank/DDBJ whole genome shotgun (WGS) entry which is preliminary data.</text>
</comment>
<accession>A0ABV8TUL4</accession>
<organism evidence="3 4">
    <name type="scientific">Salininema proteolyticum</name>
    <dbReference type="NCBI Taxonomy" id="1607685"/>
    <lineage>
        <taxon>Bacteria</taxon>
        <taxon>Bacillati</taxon>
        <taxon>Actinomycetota</taxon>
        <taxon>Actinomycetes</taxon>
        <taxon>Glycomycetales</taxon>
        <taxon>Glycomycetaceae</taxon>
        <taxon>Salininema</taxon>
    </lineage>
</organism>
<sequence>MGLLQRLLGRRDTPDSVPAETGSSDGSDGDTPEDGHRPEQDASQPDARLPRQSAALDDSAPAASAAEDETAEEPEAPIEEIEEEESAPDGEGAEEPPPGVIPFPVAQATAPDVPADPSLDEPIVAASVKQSPGRKASEPATPPEEELDADDGEMDDTGAMFTPPRPSRDLLTLTPPPPPPDEQRGEIPNPESPRPALAEAGVSVGRLQKLATLPATTLWAAPVSASEALTTWLSVRQAAERTGWMPVLLGSAEDWRDGGESIIHEGDEELGRAESIDPAIVLQHKSAEAGEPARGVPILQRRNDTDFDTPTRSGLLGLVRAEHSWQIPALVSWKGSTNWELYGAEHAAILKHWDEKYDIDVIAMTFDVIELFVSHPPETDSEALEAAHEAYAYCPDLLDSGVPTVQDLAEHMIRSRAWYFRWT</sequence>
<proteinExistence type="predicted"/>
<dbReference type="EMBL" id="JBHSDK010000002">
    <property type="protein sequence ID" value="MFC4334142.1"/>
    <property type="molecule type" value="Genomic_DNA"/>
</dbReference>
<feature type="compositionally biased region" description="Acidic residues" evidence="1">
    <location>
        <begin position="66"/>
        <end position="94"/>
    </location>
</feature>
<feature type="region of interest" description="Disordered" evidence="1">
    <location>
        <begin position="1"/>
        <end position="196"/>
    </location>
</feature>
<evidence type="ECO:0000313" key="4">
    <source>
        <dbReference type="Proteomes" id="UP001595823"/>
    </source>
</evidence>
<evidence type="ECO:0000313" key="3">
    <source>
        <dbReference type="EMBL" id="MFC4334142.1"/>
    </source>
</evidence>
<evidence type="ECO:0000259" key="2">
    <source>
        <dbReference type="Pfam" id="PF14062"/>
    </source>
</evidence>
<feature type="compositionally biased region" description="Low complexity" evidence="1">
    <location>
        <begin position="53"/>
        <end position="65"/>
    </location>
</feature>
<protein>
    <submittedName>
        <fullName evidence="3">DUF4253 domain-containing protein</fullName>
    </submittedName>
</protein>
<dbReference type="Pfam" id="PF14062">
    <property type="entry name" value="DUF4253"/>
    <property type="match status" value="1"/>
</dbReference>
<reference evidence="4" key="1">
    <citation type="journal article" date="2019" name="Int. J. Syst. Evol. Microbiol.">
        <title>The Global Catalogue of Microorganisms (GCM) 10K type strain sequencing project: providing services to taxonomists for standard genome sequencing and annotation.</title>
        <authorList>
            <consortium name="The Broad Institute Genomics Platform"/>
            <consortium name="The Broad Institute Genome Sequencing Center for Infectious Disease"/>
            <person name="Wu L."/>
            <person name="Ma J."/>
        </authorList>
    </citation>
    <scope>NUCLEOTIDE SEQUENCE [LARGE SCALE GENOMIC DNA]</scope>
    <source>
        <strain evidence="4">IBRC-M 10908</strain>
    </source>
</reference>
<feature type="domain" description="DUF4253" evidence="2">
    <location>
        <begin position="316"/>
        <end position="422"/>
    </location>
</feature>